<accession>A0A2A2LGC3</accession>
<reference evidence="2 3" key="1">
    <citation type="journal article" date="2017" name="Curr. Biol.">
        <title>Genome architecture and evolution of a unichromosomal asexual nematode.</title>
        <authorList>
            <person name="Fradin H."/>
            <person name="Zegar C."/>
            <person name="Gutwein M."/>
            <person name="Lucas J."/>
            <person name="Kovtun M."/>
            <person name="Corcoran D."/>
            <person name="Baugh L.R."/>
            <person name="Kiontke K."/>
            <person name="Gunsalus K."/>
            <person name="Fitch D.H."/>
            <person name="Piano F."/>
        </authorList>
    </citation>
    <scope>NUCLEOTIDE SEQUENCE [LARGE SCALE GENOMIC DNA]</scope>
    <source>
        <strain evidence="2">PF1309</strain>
    </source>
</reference>
<dbReference type="PANTHER" id="PTHR13425:SF3">
    <property type="entry name" value="HEADCASE PROTEIN HOMOLOG"/>
    <property type="match status" value="1"/>
</dbReference>
<dbReference type="EMBL" id="LIAE01006802">
    <property type="protein sequence ID" value="PAV85185.1"/>
    <property type="molecule type" value="Genomic_DNA"/>
</dbReference>
<dbReference type="STRING" id="2018661.A0A2A2LGC3"/>
<dbReference type="InterPro" id="IPR026066">
    <property type="entry name" value="Headcase"/>
</dbReference>
<comment type="caution">
    <text evidence="2">The sequence shown here is derived from an EMBL/GenBank/DDBJ whole genome shotgun (WGS) entry which is preliminary data.</text>
</comment>
<feature type="domain" description="Headcase middle" evidence="1">
    <location>
        <begin position="68"/>
        <end position="262"/>
    </location>
</feature>
<evidence type="ECO:0000313" key="3">
    <source>
        <dbReference type="Proteomes" id="UP000218231"/>
    </source>
</evidence>
<dbReference type="InterPro" id="IPR031947">
    <property type="entry name" value="Headcase_mid"/>
</dbReference>
<dbReference type="Proteomes" id="UP000218231">
    <property type="component" value="Unassembled WGS sequence"/>
</dbReference>
<dbReference type="AlphaFoldDB" id="A0A2A2LGC3"/>
<sequence length="280" mass="32225">MKNIILDGVDEFRKRSNTAGAISKENAKRWTKRENSANLELRCSIDPELLRNNLEKSNYLEDEQVRLNGSVFHKRTDYDYLLSIIPPAKFNGIHIKMEDDCPQGGDDVRLCLLKSLGARNFREVPCVMCHNHLPVYDKYPLIDGTFYLSPICQYGYQVEVLFDNKRFFLQQICVECLWSNWNCNICQRADWFLGQTYILGTLYTFDIVSAARRCCSPRCSYCQTPLSISPLVVQQSMQGCYTLLNEKIACTACGSCNYHCIRHLDEITVAKSPNKNKLKI</sequence>
<gene>
    <name evidence="2" type="ORF">WR25_16247</name>
</gene>
<dbReference type="Pfam" id="PF16002">
    <property type="entry name" value="Headcase"/>
    <property type="match status" value="1"/>
</dbReference>
<protein>
    <recommendedName>
        <fullName evidence="1">Headcase middle domain-containing protein</fullName>
    </recommendedName>
</protein>
<proteinExistence type="predicted"/>
<organism evidence="2 3">
    <name type="scientific">Diploscapter pachys</name>
    <dbReference type="NCBI Taxonomy" id="2018661"/>
    <lineage>
        <taxon>Eukaryota</taxon>
        <taxon>Metazoa</taxon>
        <taxon>Ecdysozoa</taxon>
        <taxon>Nematoda</taxon>
        <taxon>Chromadorea</taxon>
        <taxon>Rhabditida</taxon>
        <taxon>Rhabditina</taxon>
        <taxon>Rhabditomorpha</taxon>
        <taxon>Rhabditoidea</taxon>
        <taxon>Rhabditidae</taxon>
        <taxon>Diploscapter</taxon>
    </lineage>
</organism>
<keyword evidence="3" id="KW-1185">Reference proteome</keyword>
<evidence type="ECO:0000313" key="2">
    <source>
        <dbReference type="EMBL" id="PAV85185.1"/>
    </source>
</evidence>
<name>A0A2A2LGC3_9BILA</name>
<evidence type="ECO:0000259" key="1">
    <source>
        <dbReference type="Pfam" id="PF16002"/>
    </source>
</evidence>
<dbReference type="OrthoDB" id="10012848at2759"/>
<dbReference type="PANTHER" id="PTHR13425">
    <property type="entry name" value="HEADCASE PROTEIN"/>
    <property type="match status" value="1"/>
</dbReference>